<evidence type="ECO:0000256" key="4">
    <source>
        <dbReference type="ARBA" id="ARBA00023136"/>
    </source>
</evidence>
<protein>
    <submittedName>
        <fullName evidence="7">TM2 domain-containing protein</fullName>
    </submittedName>
</protein>
<evidence type="ECO:0000256" key="2">
    <source>
        <dbReference type="ARBA" id="ARBA00022692"/>
    </source>
</evidence>
<keyword evidence="4 5" id="KW-0472">Membrane</keyword>
<dbReference type="Pfam" id="PF05154">
    <property type="entry name" value="TM2"/>
    <property type="match status" value="1"/>
</dbReference>
<name>A0A3M7TY14_9BACI</name>
<dbReference type="Proteomes" id="UP000278746">
    <property type="component" value="Unassembled WGS sequence"/>
</dbReference>
<feature type="transmembrane region" description="Helical" evidence="5">
    <location>
        <begin position="14"/>
        <end position="32"/>
    </location>
</feature>
<keyword evidence="8" id="KW-1185">Reference proteome</keyword>
<dbReference type="GO" id="GO:0016020">
    <property type="term" value="C:membrane"/>
    <property type="evidence" value="ECO:0007669"/>
    <property type="project" value="UniProtKB-SubCell"/>
</dbReference>
<proteinExistence type="predicted"/>
<dbReference type="AlphaFoldDB" id="A0A3M7TY14"/>
<gene>
    <name evidence="7" type="ORF">EBO34_11305</name>
</gene>
<reference evidence="7 8" key="1">
    <citation type="submission" date="2018-10" db="EMBL/GenBank/DDBJ databases">
        <title>Bacillus Keqinensis sp. nov., a moderately halophilic bacterium isolated from a saline-alkaline lake.</title>
        <authorList>
            <person name="Wang H."/>
        </authorList>
    </citation>
    <scope>NUCLEOTIDE SEQUENCE [LARGE SCALE GENOMIC DNA]</scope>
    <source>
        <strain evidence="7 8">KQ-3</strain>
    </source>
</reference>
<evidence type="ECO:0000313" key="8">
    <source>
        <dbReference type="Proteomes" id="UP000278746"/>
    </source>
</evidence>
<organism evidence="7 8">
    <name type="scientific">Alteribacter keqinensis</name>
    <dbReference type="NCBI Taxonomy" id="2483800"/>
    <lineage>
        <taxon>Bacteria</taxon>
        <taxon>Bacillati</taxon>
        <taxon>Bacillota</taxon>
        <taxon>Bacilli</taxon>
        <taxon>Bacillales</taxon>
        <taxon>Bacillaceae</taxon>
        <taxon>Alteribacter</taxon>
    </lineage>
</organism>
<keyword evidence="2 5" id="KW-0812">Transmembrane</keyword>
<evidence type="ECO:0000256" key="3">
    <source>
        <dbReference type="ARBA" id="ARBA00022989"/>
    </source>
</evidence>
<dbReference type="EMBL" id="RHIB01000001">
    <property type="protein sequence ID" value="RNA70477.1"/>
    <property type="molecule type" value="Genomic_DNA"/>
</dbReference>
<comment type="subcellular location">
    <subcellularLocation>
        <location evidence="1">Membrane</location>
        <topology evidence="1">Multi-pass membrane protein</topology>
    </subcellularLocation>
</comment>
<feature type="transmembrane region" description="Helical" evidence="5">
    <location>
        <begin position="38"/>
        <end position="61"/>
    </location>
</feature>
<sequence length="89" mass="10490">MVQSEFEKKQKSKLIMYLLWWFTGVLGGHRFYLGDVGYGVALLLFGWLTLFIWPLIDVFFIGKRLEQMNDHLENDIIHQVKGYTQEAAH</sequence>
<feature type="domain" description="TM2" evidence="6">
    <location>
        <begin position="10"/>
        <end position="59"/>
    </location>
</feature>
<evidence type="ECO:0000256" key="1">
    <source>
        <dbReference type="ARBA" id="ARBA00004141"/>
    </source>
</evidence>
<accession>A0A3M7TY14</accession>
<dbReference type="RefSeq" id="WP_122898310.1">
    <property type="nucleotide sequence ID" value="NZ_RHIB01000001.1"/>
</dbReference>
<evidence type="ECO:0000313" key="7">
    <source>
        <dbReference type="EMBL" id="RNA70477.1"/>
    </source>
</evidence>
<dbReference type="OrthoDB" id="2004788at2"/>
<evidence type="ECO:0000259" key="6">
    <source>
        <dbReference type="Pfam" id="PF05154"/>
    </source>
</evidence>
<dbReference type="InterPro" id="IPR007829">
    <property type="entry name" value="TM2"/>
</dbReference>
<comment type="caution">
    <text evidence="7">The sequence shown here is derived from an EMBL/GenBank/DDBJ whole genome shotgun (WGS) entry which is preliminary data.</text>
</comment>
<keyword evidence="3 5" id="KW-1133">Transmembrane helix</keyword>
<evidence type="ECO:0000256" key="5">
    <source>
        <dbReference type="SAM" id="Phobius"/>
    </source>
</evidence>